<name>A0ABD1UKN3_9LAMI</name>
<keyword evidence="2" id="KW-1185">Reference proteome</keyword>
<accession>A0ABD1UKN3</accession>
<keyword evidence="1" id="KW-0489">Methyltransferase</keyword>
<dbReference type="GO" id="GO:0008168">
    <property type="term" value="F:methyltransferase activity"/>
    <property type="evidence" value="ECO:0007669"/>
    <property type="project" value="UniProtKB-KW"/>
</dbReference>
<evidence type="ECO:0000313" key="2">
    <source>
        <dbReference type="Proteomes" id="UP001604336"/>
    </source>
</evidence>
<organism evidence="1 2">
    <name type="scientific">Abeliophyllum distichum</name>
    <dbReference type="NCBI Taxonomy" id="126358"/>
    <lineage>
        <taxon>Eukaryota</taxon>
        <taxon>Viridiplantae</taxon>
        <taxon>Streptophyta</taxon>
        <taxon>Embryophyta</taxon>
        <taxon>Tracheophyta</taxon>
        <taxon>Spermatophyta</taxon>
        <taxon>Magnoliopsida</taxon>
        <taxon>eudicotyledons</taxon>
        <taxon>Gunneridae</taxon>
        <taxon>Pentapetalae</taxon>
        <taxon>asterids</taxon>
        <taxon>lamiids</taxon>
        <taxon>Lamiales</taxon>
        <taxon>Oleaceae</taxon>
        <taxon>Forsythieae</taxon>
        <taxon>Abeliophyllum</taxon>
    </lineage>
</organism>
<evidence type="ECO:0000313" key="1">
    <source>
        <dbReference type="EMBL" id="KAL2525516.1"/>
    </source>
</evidence>
<protein>
    <submittedName>
        <fullName evidence="1">Histone H3 (Lys9) methyltransferase SUV39H1/Clr4</fullName>
    </submittedName>
</protein>
<comment type="caution">
    <text evidence="1">The sequence shown here is derived from an EMBL/GenBank/DDBJ whole genome shotgun (WGS) entry which is preliminary data.</text>
</comment>
<proteinExistence type="predicted"/>
<dbReference type="AlphaFoldDB" id="A0ABD1UKN3"/>
<gene>
    <name evidence="1" type="ORF">Adt_10570</name>
</gene>
<keyword evidence="1" id="KW-0808">Transferase</keyword>
<dbReference type="Proteomes" id="UP001604336">
    <property type="component" value="Unassembled WGS sequence"/>
</dbReference>
<reference evidence="2" key="1">
    <citation type="submission" date="2024-07" db="EMBL/GenBank/DDBJ databases">
        <title>Two chromosome-level genome assemblies of Korean endemic species Abeliophyllum distichum and Forsythia ovata (Oleaceae).</title>
        <authorList>
            <person name="Jang H."/>
        </authorList>
    </citation>
    <scope>NUCLEOTIDE SEQUENCE [LARGE SCALE GENOMIC DNA]</scope>
</reference>
<dbReference type="EMBL" id="JBFOLK010000003">
    <property type="protein sequence ID" value="KAL2525516.1"/>
    <property type="molecule type" value="Genomic_DNA"/>
</dbReference>
<sequence length="311" mass="34309">MNGGLNRENSRKRALENGCIPNYNPRKVSGYRDFPPWCGHNAVQMDLQREEKSINAGDVVEAGDMKNSGRDNIMGANGVRNFEMANMVNAKGVKDREMANDVEADGVKSFEMSHFQVPSEVRSTEVVNGSGPSGVKVVTIDVEVSSNGFEKLIKEMKPLGVELLSDLENNSVKEINETEGSEDVTLANNTVLEETKHVSRICTSVDGVDSTVGSKLSSPSQLPIMNGNIKQETSLRLKDKYCQRRVSAIRDFPPLCGRNFPRPIEEEQQRVTCGNDGLDGFEKVDMKMEAIKKKGVGGDDDDFSKRVFVWG</sequence>
<dbReference type="GO" id="GO:0032259">
    <property type="term" value="P:methylation"/>
    <property type="evidence" value="ECO:0007669"/>
    <property type="project" value="UniProtKB-KW"/>
</dbReference>